<dbReference type="Gene3D" id="3.30.470.20">
    <property type="entry name" value="ATP-grasp fold, B domain"/>
    <property type="match status" value="1"/>
</dbReference>
<proteinExistence type="predicted"/>
<dbReference type="Pfam" id="PF18105">
    <property type="entry name" value="PGM1_C"/>
    <property type="match status" value="1"/>
</dbReference>
<comment type="caution">
    <text evidence="3">The sequence shown here is derived from an EMBL/GenBank/DDBJ whole genome shotgun (WGS) entry which is preliminary data.</text>
</comment>
<dbReference type="EMBL" id="SAIY01000004">
    <property type="protein sequence ID" value="NGM13649.1"/>
    <property type="molecule type" value="Genomic_DNA"/>
</dbReference>
<dbReference type="PROSITE" id="PS50975">
    <property type="entry name" value="ATP_GRASP"/>
    <property type="match status" value="1"/>
</dbReference>
<reference evidence="3 4" key="1">
    <citation type="submission" date="2020-02" db="EMBL/GenBank/DDBJ databases">
        <title>Draft Genome Sequence of Verrucosispora sp. Strain CWR15, Isolated from Gulf of Mexico Sponge.</title>
        <authorList>
            <person name="Kennedy S.J."/>
            <person name="Cella E."/>
            <person name="Azarian T."/>
            <person name="Baker B.J."/>
            <person name="Shaw L.N."/>
        </authorList>
    </citation>
    <scope>NUCLEOTIDE SEQUENCE [LARGE SCALE GENOMIC DNA]</scope>
    <source>
        <strain evidence="3 4">CWR15</strain>
    </source>
</reference>
<sequence length="440" mass="46769">MPKLILANVDGLAMSGSPRDEEDYRYSAMAAERLLVMVTEEDLIVLPQQPSPAFLAYTNALLGRSVSDKQVIVPAGGNDGLIWSHQALNDGDVRRQIERRVGSVQGWDLVAFFLDRPAITLADTLGLRLPATAGYLRSGGAESLNSKVVFREIAAASGAPLAPGRIAANPAELADAMVELLPATGHVIIKQDINLGGVGNTVVTRSERRDFAGSRSTLRVDDDADLPAVAARLWPSVAIGLNTRVVVESYFPDARPLCCEFFVHGPGRAPDLLNFGEMRMAPVFVGLELHGGTVSDVDSAMMVAQCAQIARAAGERGFYGYLNVDSLLTAGGDVMLSEINGRMGGCTHIDVLCRALLGPRYARTHALVTRNRVRVSSFSEALRALADAGLLFDHGRTEGIVFAAEAVASTGTVEYIAIARTLADARRLAAATDAALPLAH</sequence>
<dbReference type="InterPro" id="IPR040754">
    <property type="entry name" value="PreAtp-grasp"/>
</dbReference>
<evidence type="ECO:0000256" key="1">
    <source>
        <dbReference type="PROSITE-ProRule" id="PRU00409"/>
    </source>
</evidence>
<feature type="domain" description="ATP-grasp" evidence="2">
    <location>
        <begin position="151"/>
        <end position="370"/>
    </location>
</feature>
<organism evidence="3 4">
    <name type="scientific">Verrucosispora sioxanthis</name>
    <dbReference type="NCBI Taxonomy" id="2499994"/>
    <lineage>
        <taxon>Bacteria</taxon>
        <taxon>Bacillati</taxon>
        <taxon>Actinomycetota</taxon>
        <taxon>Actinomycetes</taxon>
        <taxon>Micromonosporales</taxon>
        <taxon>Micromonosporaceae</taxon>
        <taxon>Micromonospora</taxon>
    </lineage>
</organism>
<dbReference type="Proteomes" id="UP000478148">
    <property type="component" value="Unassembled WGS sequence"/>
</dbReference>
<keyword evidence="1" id="KW-0547">Nucleotide-binding</keyword>
<dbReference type="GO" id="GO:0005524">
    <property type="term" value="F:ATP binding"/>
    <property type="evidence" value="ECO:0007669"/>
    <property type="project" value="UniProtKB-UniRule"/>
</dbReference>
<name>A0A6M1KZQ9_9ACTN</name>
<dbReference type="SUPFAM" id="SSF56059">
    <property type="entry name" value="Glutathione synthetase ATP-binding domain-like"/>
    <property type="match status" value="1"/>
</dbReference>
<keyword evidence="4" id="KW-1185">Reference proteome</keyword>
<gene>
    <name evidence="3" type="ORF">ENC19_13735</name>
</gene>
<protein>
    <recommendedName>
        <fullName evidence="2">ATP-grasp domain-containing protein</fullName>
    </recommendedName>
</protein>
<evidence type="ECO:0000259" key="2">
    <source>
        <dbReference type="PROSITE" id="PS50975"/>
    </source>
</evidence>
<evidence type="ECO:0000313" key="3">
    <source>
        <dbReference type="EMBL" id="NGM13649.1"/>
    </source>
</evidence>
<dbReference type="GO" id="GO:0046872">
    <property type="term" value="F:metal ion binding"/>
    <property type="evidence" value="ECO:0007669"/>
    <property type="project" value="InterPro"/>
</dbReference>
<keyword evidence="1" id="KW-0067">ATP-binding</keyword>
<dbReference type="RefSeq" id="WP_164447587.1">
    <property type="nucleotide sequence ID" value="NZ_SAIY01000004.1"/>
</dbReference>
<dbReference type="InterPro" id="IPR041356">
    <property type="entry name" value="PGM1_C"/>
</dbReference>
<accession>A0A6M1KZQ9</accession>
<dbReference type="Pfam" id="PF18604">
    <property type="entry name" value="PreAtp-grasp"/>
    <property type="match status" value="1"/>
</dbReference>
<dbReference type="InterPro" id="IPR011761">
    <property type="entry name" value="ATP-grasp"/>
</dbReference>
<dbReference type="AlphaFoldDB" id="A0A6M1KZQ9"/>
<evidence type="ECO:0000313" key="4">
    <source>
        <dbReference type="Proteomes" id="UP000478148"/>
    </source>
</evidence>